<dbReference type="PRINTS" id="PR01002">
    <property type="entry name" value="FLGFLGJ"/>
</dbReference>
<keyword evidence="1" id="KW-0378">Hydrolase</keyword>
<dbReference type="AlphaFoldDB" id="A0A2D0N3F3"/>
<dbReference type="PANTHER" id="PTHR33308:SF9">
    <property type="entry name" value="PEPTIDOGLYCAN HYDROLASE FLGJ"/>
    <property type="match status" value="1"/>
</dbReference>
<keyword evidence="2" id="KW-1133">Transmembrane helix</keyword>
<evidence type="ECO:0000313" key="4">
    <source>
        <dbReference type="EMBL" id="PHN03072.1"/>
    </source>
</evidence>
<sequence length="185" mass="21170">MRIRRHLRFLLLCYLVFLISFWVWPNSRAVYERPAQAEAYVQQFGRTALDVGWDTGVPPAIILAVGALESGWGKSKLAQEGKNHFGMKGKGTAGARYCSGTKEYVKGKATRIKACFRAYDNVEESYRDFADWLNNDVRYAALFDLSWKDYKGWAQGLQDAGYATDPAYANKLIRMVEKYHLHRVN</sequence>
<feature type="domain" description="Mannosyl-glycoprotein endo-beta-N-acetylglucosamidase-like" evidence="3">
    <location>
        <begin position="34"/>
        <end position="185"/>
    </location>
</feature>
<accession>A0A2D0N3F3</accession>
<keyword evidence="2" id="KW-0472">Membrane</keyword>
<dbReference type="OrthoDB" id="977752at2"/>
<keyword evidence="2" id="KW-0812">Transmembrane</keyword>
<keyword evidence="5" id="KW-1185">Reference proteome</keyword>
<gene>
    <name evidence="4" type="ORF">CRP01_28750</name>
</gene>
<dbReference type="Proteomes" id="UP000223913">
    <property type="component" value="Unassembled WGS sequence"/>
</dbReference>
<evidence type="ECO:0000256" key="2">
    <source>
        <dbReference type="SAM" id="Phobius"/>
    </source>
</evidence>
<evidence type="ECO:0000313" key="5">
    <source>
        <dbReference type="Proteomes" id="UP000223913"/>
    </source>
</evidence>
<organism evidence="4 5">
    <name type="scientific">Flavilitoribacter nigricans (strain ATCC 23147 / DSM 23189 / NBRC 102662 / NCIMB 1420 / SS-2)</name>
    <name type="common">Lewinella nigricans</name>
    <dbReference type="NCBI Taxonomy" id="1122177"/>
    <lineage>
        <taxon>Bacteria</taxon>
        <taxon>Pseudomonadati</taxon>
        <taxon>Bacteroidota</taxon>
        <taxon>Saprospiria</taxon>
        <taxon>Saprospirales</taxon>
        <taxon>Lewinellaceae</taxon>
        <taxon>Flavilitoribacter</taxon>
    </lineage>
</organism>
<dbReference type="RefSeq" id="WP_099153513.1">
    <property type="nucleotide sequence ID" value="NZ_PDUD01000034.1"/>
</dbReference>
<proteinExistence type="predicted"/>
<dbReference type="GO" id="GO:0004040">
    <property type="term" value="F:amidase activity"/>
    <property type="evidence" value="ECO:0007669"/>
    <property type="project" value="InterPro"/>
</dbReference>
<dbReference type="InterPro" id="IPR002901">
    <property type="entry name" value="MGlyc_endo_b_GlcNAc-like_dom"/>
</dbReference>
<name>A0A2D0N3F3_FLAN2</name>
<comment type="caution">
    <text evidence="4">The sequence shown here is derived from an EMBL/GenBank/DDBJ whole genome shotgun (WGS) entry which is preliminary data.</text>
</comment>
<dbReference type="PANTHER" id="PTHR33308">
    <property type="entry name" value="PEPTIDOGLYCAN HYDROLASE FLGJ"/>
    <property type="match status" value="1"/>
</dbReference>
<evidence type="ECO:0000259" key="3">
    <source>
        <dbReference type="SMART" id="SM00047"/>
    </source>
</evidence>
<reference evidence="4 5" key="1">
    <citation type="submission" date="2017-10" db="EMBL/GenBank/DDBJ databases">
        <title>The draft genome sequence of Lewinella nigricans NBRC 102662.</title>
        <authorList>
            <person name="Wang K."/>
        </authorList>
    </citation>
    <scope>NUCLEOTIDE SEQUENCE [LARGE SCALE GENOMIC DNA]</scope>
    <source>
        <strain evidence="4 5">NBRC 102662</strain>
    </source>
</reference>
<dbReference type="Pfam" id="PF01832">
    <property type="entry name" value="Glucosaminidase"/>
    <property type="match status" value="1"/>
</dbReference>
<dbReference type="InterPro" id="IPR051056">
    <property type="entry name" value="Glycosyl_Hydrolase_73"/>
</dbReference>
<evidence type="ECO:0000256" key="1">
    <source>
        <dbReference type="ARBA" id="ARBA00022801"/>
    </source>
</evidence>
<feature type="transmembrane region" description="Helical" evidence="2">
    <location>
        <begin position="7"/>
        <end position="24"/>
    </location>
</feature>
<dbReference type="Gene3D" id="1.10.530.10">
    <property type="match status" value="1"/>
</dbReference>
<dbReference type="SMART" id="SM00047">
    <property type="entry name" value="LYZ2"/>
    <property type="match status" value="1"/>
</dbReference>
<dbReference type="EMBL" id="PDUD01000034">
    <property type="protein sequence ID" value="PHN03072.1"/>
    <property type="molecule type" value="Genomic_DNA"/>
</dbReference>
<protein>
    <submittedName>
        <fullName evidence="4">Mannosyl-glycoprotein endo-beta-N-acetylglucosamidase</fullName>
    </submittedName>
</protein>